<evidence type="ECO:0000256" key="1">
    <source>
        <dbReference type="SAM" id="SignalP"/>
    </source>
</evidence>
<reference evidence="2" key="1">
    <citation type="journal article" date="2021" name="IMA Fungus">
        <title>Genomic characterization of three marine fungi, including Emericellopsis atlantica sp. nov. with signatures of a generalist lifestyle and marine biomass degradation.</title>
        <authorList>
            <person name="Hagestad O.C."/>
            <person name="Hou L."/>
            <person name="Andersen J.H."/>
            <person name="Hansen E.H."/>
            <person name="Altermark B."/>
            <person name="Li C."/>
            <person name="Kuhnert E."/>
            <person name="Cox R.J."/>
            <person name="Crous P.W."/>
            <person name="Spatafora J.W."/>
            <person name="Lail K."/>
            <person name="Amirebrahimi M."/>
            <person name="Lipzen A."/>
            <person name="Pangilinan J."/>
            <person name="Andreopoulos W."/>
            <person name="Hayes R.D."/>
            <person name="Ng V."/>
            <person name="Grigoriev I.V."/>
            <person name="Jackson S.A."/>
            <person name="Sutton T.D.S."/>
            <person name="Dobson A.D.W."/>
            <person name="Rama T."/>
        </authorList>
    </citation>
    <scope>NUCLEOTIDE SEQUENCE</scope>
    <source>
        <strain evidence="2">TRa018bII</strain>
    </source>
</reference>
<name>A0A9P7Y6T4_9HELO</name>
<evidence type="ECO:0000313" key="3">
    <source>
        <dbReference type="Proteomes" id="UP000824998"/>
    </source>
</evidence>
<gene>
    <name evidence="2" type="ORF">BJ875DRAFT_478741</name>
</gene>
<accession>A0A9P7Y6T4</accession>
<proteinExistence type="predicted"/>
<dbReference type="EMBL" id="MU252212">
    <property type="protein sequence ID" value="KAG9228007.1"/>
    <property type="molecule type" value="Genomic_DNA"/>
</dbReference>
<keyword evidence="3" id="KW-1185">Reference proteome</keyword>
<protein>
    <submittedName>
        <fullName evidence="2">Uncharacterized protein</fullName>
    </submittedName>
</protein>
<feature type="chain" id="PRO_5040119569" evidence="1">
    <location>
        <begin position="20"/>
        <end position="138"/>
    </location>
</feature>
<organism evidence="2 3">
    <name type="scientific">Amylocarpus encephaloides</name>
    <dbReference type="NCBI Taxonomy" id="45428"/>
    <lineage>
        <taxon>Eukaryota</taxon>
        <taxon>Fungi</taxon>
        <taxon>Dikarya</taxon>
        <taxon>Ascomycota</taxon>
        <taxon>Pezizomycotina</taxon>
        <taxon>Leotiomycetes</taxon>
        <taxon>Helotiales</taxon>
        <taxon>Helotiales incertae sedis</taxon>
        <taxon>Amylocarpus</taxon>
    </lineage>
</organism>
<dbReference type="OrthoDB" id="3560388at2759"/>
<keyword evidence="1" id="KW-0732">Signal</keyword>
<comment type="caution">
    <text evidence="2">The sequence shown here is derived from an EMBL/GenBank/DDBJ whole genome shotgun (WGS) entry which is preliminary data.</text>
</comment>
<evidence type="ECO:0000313" key="2">
    <source>
        <dbReference type="EMBL" id="KAG9228007.1"/>
    </source>
</evidence>
<dbReference type="Proteomes" id="UP000824998">
    <property type="component" value="Unassembled WGS sequence"/>
</dbReference>
<sequence>MWSNALSLGLLAIAGITAAERIPLTGISGAAGRANISRNLDSRSITILKACAMSGLAEPCVELSMTSWGDCTNIPDAFDAVEGTTGLASVFMEDVPGALCMLFDEQFCGGNEVDPVPGVNDLPEEWVNKTRSYNCFVF</sequence>
<feature type="signal peptide" evidence="1">
    <location>
        <begin position="1"/>
        <end position="19"/>
    </location>
</feature>
<dbReference type="AlphaFoldDB" id="A0A9P7Y6T4"/>